<feature type="domain" description="Myb/SANT-like DNA-binding" evidence="7">
    <location>
        <begin position="291"/>
        <end position="364"/>
    </location>
</feature>
<dbReference type="GO" id="GO:0005634">
    <property type="term" value="C:nucleus"/>
    <property type="evidence" value="ECO:0007669"/>
    <property type="project" value="UniProtKB-SubCell"/>
</dbReference>
<reference evidence="8 9" key="1">
    <citation type="submission" date="2023-03" db="EMBL/GenBank/DDBJ databases">
        <title>High-quality genome of Scylla paramamosain provides insights in environmental adaptation.</title>
        <authorList>
            <person name="Zhang L."/>
        </authorList>
    </citation>
    <scope>NUCLEOTIDE SEQUENCE [LARGE SCALE GENOMIC DNA]</scope>
    <source>
        <strain evidence="8">LZ_2023a</strain>
        <tissue evidence="8">Muscle</tissue>
    </source>
</reference>
<keyword evidence="3" id="KW-0238">DNA-binding</keyword>
<feature type="domain" description="Myb/SANT-like DNA-binding" evidence="7">
    <location>
        <begin position="200"/>
        <end position="287"/>
    </location>
</feature>
<dbReference type="PANTHER" id="PTHR21654:SF84">
    <property type="entry name" value="SI:DKEY-66I24.7"/>
    <property type="match status" value="1"/>
</dbReference>
<evidence type="ECO:0000256" key="1">
    <source>
        <dbReference type="ARBA" id="ARBA00004123"/>
    </source>
</evidence>
<comment type="caution">
    <text evidence="8">The sequence shown here is derived from an EMBL/GenBank/DDBJ whole genome shotgun (WGS) entry which is preliminary data.</text>
</comment>
<keyword evidence="9" id="KW-1185">Reference proteome</keyword>
<evidence type="ECO:0000256" key="6">
    <source>
        <dbReference type="SAM" id="MobiDB-lite"/>
    </source>
</evidence>
<evidence type="ECO:0000313" key="8">
    <source>
        <dbReference type="EMBL" id="KAK8407481.1"/>
    </source>
</evidence>
<feature type="domain" description="Myb/SANT-like DNA-binding" evidence="7">
    <location>
        <begin position="969"/>
        <end position="1051"/>
    </location>
</feature>
<evidence type="ECO:0000313" key="9">
    <source>
        <dbReference type="Proteomes" id="UP001487740"/>
    </source>
</evidence>
<feature type="region of interest" description="Disordered" evidence="6">
    <location>
        <begin position="1388"/>
        <end position="1430"/>
    </location>
</feature>
<dbReference type="PANTHER" id="PTHR21654">
    <property type="entry name" value="FI21293P1"/>
    <property type="match status" value="1"/>
</dbReference>
<evidence type="ECO:0000256" key="4">
    <source>
        <dbReference type="ARBA" id="ARBA00023163"/>
    </source>
</evidence>
<feature type="domain" description="Myb/SANT-like DNA-binding" evidence="7">
    <location>
        <begin position="407"/>
        <end position="495"/>
    </location>
</feature>
<dbReference type="Pfam" id="PF13837">
    <property type="entry name" value="Myb_DNA-bind_4"/>
    <property type="match status" value="4"/>
</dbReference>
<accession>A0AAW0V7H4</accession>
<feature type="compositionally biased region" description="Basic residues" evidence="6">
    <location>
        <begin position="1399"/>
        <end position="1411"/>
    </location>
</feature>
<evidence type="ECO:0000256" key="2">
    <source>
        <dbReference type="ARBA" id="ARBA00023015"/>
    </source>
</evidence>
<evidence type="ECO:0000256" key="5">
    <source>
        <dbReference type="ARBA" id="ARBA00023242"/>
    </source>
</evidence>
<keyword evidence="5" id="KW-0539">Nucleus</keyword>
<dbReference type="EMBL" id="JARAKH010000001">
    <property type="protein sequence ID" value="KAK8407481.1"/>
    <property type="molecule type" value="Genomic_DNA"/>
</dbReference>
<name>A0AAW0V7H4_SCYPA</name>
<proteinExistence type="predicted"/>
<evidence type="ECO:0000259" key="7">
    <source>
        <dbReference type="Pfam" id="PF13837"/>
    </source>
</evidence>
<dbReference type="Gene3D" id="1.10.10.60">
    <property type="entry name" value="Homeodomain-like"/>
    <property type="match status" value="1"/>
</dbReference>
<dbReference type="InterPro" id="IPR044822">
    <property type="entry name" value="Myb_DNA-bind_4"/>
</dbReference>
<dbReference type="Proteomes" id="UP001487740">
    <property type="component" value="Unassembled WGS sequence"/>
</dbReference>
<sequence>MDAQEYEEVPEEVVETSFMCGECFLLFPTTEDFNAHHCQVAEVVKVEDNSTEDVDVNQPTTSTLDEPQSTEIHIAGTWEAGESEAAMEEAVASILGERMKRTALQEHPPPGVQLGHSSEVSEVEVGLTNIKETQVDPLLEHTVEDTQHMEGNVQLDAVEIPTTNLYMYDNPVYLNRLMKDNTFGRRVRHDAPYSQRLGPWDNKSSRMLIRLLGEYPRAYFILDKECKRTEAWEIIRIRLAEADYQFTVLQIRMRWRELCKKYRNTVNHNDMFKTRKTCQFFDEMNELFGVWDHPATLLLIRQLEANGGKPLGQNGGTRMRIKVWEHIRQVLASHSYKYTADQVQGRWSNLVTLYQRMVEHNSRPHNEPITIAFKDHIERIFNYVPERNSKWLKIMEKRGKYPKSLPKKWTVPVERKLLTYYNERVYRFNNDHIDNTTLWKEIVQKLEDEEGYSTTIEKVRTRFYELTKQFSMTEQHNSQPGTIRRECKHHEMLSEIYNIYNFWPHDRSTIKMEKTNTIRMRQVNTQLMWNEDQSRTLLQLYPQVLMSHVTSGDHQPMEELWLQLAKAYMNATNDRKQCYEIEEHIALMRRGYHSQNPFPFVTEMQLLEETESTFGFVPDSLPISGDQLISYWSHRAAHLLLDLVIHHRQEGVKNSGLFEAISRDLADYGYRYTGEECRVYYSLLRQVYTNRLRTIKRNKEMIKPFPYMDKMAEVDAVVSQPKFIETPENRHAVLSAAASKLDELKGKEGEVQMHRIAHWLMNLKMSLKCKEGVVPPPSVKCLARILAEAVEDSSHEGNLNKCCAALSDHLNHLKLIAGKGIPNVESNITYKSKGRKTTAKSVPQPKYGNVQWTEKNLITMLRIIKEWKLLCHDSAEAEVVLGSRQPVWREVASSISDHYKLDPIKCYERFTQLCREYKSVVTFNARLGKAEGVKSVVCQGLMDFIMSLDVFHDAQLDIRDRWWASDKSRSWGHDETLDLIFTVRELWTGSAKVNWDVVSDMMAGSGYEHSSESCQQRFHYLYKSYQTAVEHNQHCSMRTRRRPPFYYKMRDLFGTCDVNSALVTEAAENQNQEICLDKTQVLPVLVTLLGKVKGHYCHSVPRRPLLLLLAQKLNEHFQCTTSVFNSCNVWKLMVHLHQVHYDAAEHNTTVQEDMNLGDLWQKNPKPVVAYGLHALPLPGWEKACKWKINELYLLIEAAVDFVLQQPGLEQKGKTVETVASELLNVHGYEKTMEQCQEQWQYIVTTFQRGGYMQFKGQFNLIHILAPSLLVSLTNNVYTSVSVATSHQQQHMPHGAEKTTVASAPEIRDAAVIHTLKKRKVGSHHCIRLASKEEADDGNETRSSENIASYVQINVPNNRSIGKHQAQVSISEVKREGGSVSHCTEKGVDISADKKNGHSVLRKQKSSQRKINTKQVSTSPTDVKLTDSKPSLEKADSIKAPKDKVQVEVLSIRKNKNSKLIECRTVEGTSPARTLKLYYPIDHPLPPSVRYLYIPQGMFHPNCGSLSGKDPLPNSPDNPIKASSVTYGKQKLNCEGDEQNEDLDGLSGYCAVATDTTISSEKEAMLGLLSQYSQHCQQEKQRLHDIIQEYHQGDISALKKVLSVFKELQECV</sequence>
<dbReference type="GO" id="GO:0003677">
    <property type="term" value="F:DNA binding"/>
    <property type="evidence" value="ECO:0007669"/>
    <property type="project" value="UniProtKB-KW"/>
</dbReference>
<dbReference type="GO" id="GO:0010468">
    <property type="term" value="P:regulation of gene expression"/>
    <property type="evidence" value="ECO:0007669"/>
    <property type="project" value="UniProtKB-ARBA"/>
</dbReference>
<evidence type="ECO:0000256" key="3">
    <source>
        <dbReference type="ARBA" id="ARBA00023125"/>
    </source>
</evidence>
<keyword evidence="4" id="KW-0804">Transcription</keyword>
<keyword evidence="2" id="KW-0805">Transcription regulation</keyword>
<gene>
    <name evidence="8" type="ORF">O3P69_002200</name>
</gene>
<comment type="subcellular location">
    <subcellularLocation>
        <location evidence="1">Nucleus</location>
    </subcellularLocation>
</comment>
<organism evidence="8 9">
    <name type="scientific">Scylla paramamosain</name>
    <name type="common">Mud crab</name>
    <dbReference type="NCBI Taxonomy" id="85552"/>
    <lineage>
        <taxon>Eukaryota</taxon>
        <taxon>Metazoa</taxon>
        <taxon>Ecdysozoa</taxon>
        <taxon>Arthropoda</taxon>
        <taxon>Crustacea</taxon>
        <taxon>Multicrustacea</taxon>
        <taxon>Malacostraca</taxon>
        <taxon>Eumalacostraca</taxon>
        <taxon>Eucarida</taxon>
        <taxon>Decapoda</taxon>
        <taxon>Pleocyemata</taxon>
        <taxon>Brachyura</taxon>
        <taxon>Eubrachyura</taxon>
        <taxon>Portunoidea</taxon>
        <taxon>Portunidae</taxon>
        <taxon>Portuninae</taxon>
        <taxon>Scylla</taxon>
    </lineage>
</organism>
<protein>
    <recommendedName>
        <fullName evidence="7">Myb/SANT-like DNA-binding domain-containing protein</fullName>
    </recommendedName>
</protein>